<dbReference type="PANTHER" id="PTHR47978">
    <property type="match status" value="1"/>
</dbReference>
<comment type="caution">
    <text evidence="2">The sequence shown here is derived from an EMBL/GenBank/DDBJ whole genome shotgun (WGS) entry which is preliminary data.</text>
</comment>
<dbReference type="GO" id="GO:0003924">
    <property type="term" value="F:GTPase activity"/>
    <property type="evidence" value="ECO:0007669"/>
    <property type="project" value="InterPro"/>
</dbReference>
<protein>
    <submittedName>
        <fullName evidence="2">Uncharacterized protein</fullName>
    </submittedName>
</protein>
<evidence type="ECO:0000256" key="1">
    <source>
        <dbReference type="ARBA" id="ARBA00022741"/>
    </source>
</evidence>
<dbReference type="Proteomes" id="UP000688137">
    <property type="component" value="Unassembled WGS sequence"/>
</dbReference>
<dbReference type="SMART" id="SM00176">
    <property type="entry name" value="RAN"/>
    <property type="match status" value="1"/>
</dbReference>
<dbReference type="InterPro" id="IPR001806">
    <property type="entry name" value="Small_GTPase"/>
</dbReference>
<proteinExistence type="predicted"/>
<dbReference type="NCBIfam" id="TIGR00231">
    <property type="entry name" value="small_GTP"/>
    <property type="match status" value="1"/>
</dbReference>
<dbReference type="InterPro" id="IPR005225">
    <property type="entry name" value="Small_GTP-bd"/>
</dbReference>
<dbReference type="SMART" id="SM00173">
    <property type="entry name" value="RAS"/>
    <property type="match status" value="1"/>
</dbReference>
<dbReference type="SMART" id="SM00175">
    <property type="entry name" value="RAB"/>
    <property type="match status" value="1"/>
</dbReference>
<evidence type="ECO:0000313" key="3">
    <source>
        <dbReference type="Proteomes" id="UP000688137"/>
    </source>
</evidence>
<dbReference type="CDD" id="cd00154">
    <property type="entry name" value="Rab"/>
    <property type="match status" value="1"/>
</dbReference>
<reference evidence="2" key="1">
    <citation type="submission" date="2021-01" db="EMBL/GenBank/DDBJ databases">
        <authorList>
            <consortium name="Genoscope - CEA"/>
            <person name="William W."/>
        </authorList>
    </citation>
    <scope>NUCLEOTIDE SEQUENCE</scope>
</reference>
<dbReference type="SMART" id="SM00174">
    <property type="entry name" value="RHO"/>
    <property type="match status" value="1"/>
</dbReference>
<name>A0A8S1KGD1_PARPR</name>
<dbReference type="Pfam" id="PF00071">
    <property type="entry name" value="Ras"/>
    <property type="match status" value="1"/>
</dbReference>
<dbReference type="AlphaFoldDB" id="A0A8S1KGD1"/>
<gene>
    <name evidence="2" type="ORF">PPRIM_AZ9-3.1.T0210016</name>
</gene>
<organism evidence="2 3">
    <name type="scientific">Paramecium primaurelia</name>
    <dbReference type="NCBI Taxonomy" id="5886"/>
    <lineage>
        <taxon>Eukaryota</taxon>
        <taxon>Sar</taxon>
        <taxon>Alveolata</taxon>
        <taxon>Ciliophora</taxon>
        <taxon>Intramacronucleata</taxon>
        <taxon>Oligohymenophorea</taxon>
        <taxon>Peniculida</taxon>
        <taxon>Parameciidae</taxon>
        <taxon>Paramecium</taxon>
    </lineage>
</organism>
<dbReference type="PROSITE" id="PS51421">
    <property type="entry name" value="RAS"/>
    <property type="match status" value="1"/>
</dbReference>
<dbReference type="PROSITE" id="PS51419">
    <property type="entry name" value="RAB"/>
    <property type="match status" value="1"/>
</dbReference>
<dbReference type="GO" id="GO:0005525">
    <property type="term" value="F:GTP binding"/>
    <property type="evidence" value="ECO:0007669"/>
    <property type="project" value="InterPro"/>
</dbReference>
<keyword evidence="1" id="KW-0547">Nucleotide-binding</keyword>
<dbReference type="EMBL" id="CAJJDM010000019">
    <property type="protein sequence ID" value="CAD8053707.1"/>
    <property type="molecule type" value="Genomic_DNA"/>
</dbReference>
<evidence type="ECO:0000313" key="2">
    <source>
        <dbReference type="EMBL" id="CAD8053707.1"/>
    </source>
</evidence>
<dbReference type="FunFam" id="3.40.50.300:FF:001773">
    <property type="entry name" value="Small GTP-binding protein, putative"/>
    <property type="match status" value="1"/>
</dbReference>
<accession>A0A8S1KGD1</accession>
<dbReference type="PROSITE" id="PS51420">
    <property type="entry name" value="RHO"/>
    <property type="match status" value="1"/>
</dbReference>
<dbReference type="OMA" id="FEGCYCC"/>
<keyword evidence="3" id="KW-1185">Reference proteome</keyword>
<sequence length="210" mass="23936">MNETLKLVLVGQLGAGKTSLLQSHRQQEFRAHNAPTVAVDFAGVKNVEVNGRLFDISIWDTAGQEKFRSITRMSLQNTDVAILCFDLSDPDSYRHLQGWIDFLQVNCRSEMGIIIVGTKMDLPTFYNQEDLQKFLQTLNSQQQQLKLFLTSAKTHEGIEETFKYAYEQGAKIKMKALQMDKSFLLVPPEQSNNKKTQPSKNKYLQGCYCC</sequence>